<keyword evidence="2" id="KW-1185">Reference proteome</keyword>
<geneLocation type="plasmid" evidence="1 2">
    <name>pOM4</name>
</geneLocation>
<sequence>MTRPIVVTDLSIGVYAALRPRQGVTQNGVPTPNQYTATGGLCFQAWDHFARCWHETTNTNEIVRRGVAKKLNRGNLTTELPRWKQHHGITA</sequence>
<reference evidence="1" key="1">
    <citation type="submission" date="2020-09" db="EMBL/GenBank/DDBJ databases">
        <title>Rhizobia associated with sainfoin plants.</title>
        <authorList>
            <person name="Asharfi S."/>
            <person name="Kuzmanovic N."/>
            <person name="Bunk B."/>
            <person name="Sproeer C."/>
            <person name="Becker M."/>
            <person name="Thuenen T."/>
        </authorList>
    </citation>
    <scope>NUCLEOTIDE SEQUENCE</scope>
    <source>
        <strain evidence="1">OM4</strain>
        <plasmid evidence="1">pOM4</plasmid>
    </source>
</reference>
<evidence type="ECO:0000313" key="2">
    <source>
        <dbReference type="Proteomes" id="UP001058098"/>
    </source>
</evidence>
<gene>
    <name evidence="1" type="ORF">IHQ72_36105</name>
</gene>
<protein>
    <submittedName>
        <fullName evidence="1">Uncharacterized protein</fullName>
    </submittedName>
</protein>
<dbReference type="EMBL" id="CP062230">
    <property type="protein sequence ID" value="UVC19330.1"/>
    <property type="molecule type" value="Genomic_DNA"/>
</dbReference>
<proteinExistence type="predicted"/>
<organism evidence="1 2">
    <name type="scientific">Mesorhizobium onobrychidis</name>
    <dbReference type="NCBI Taxonomy" id="2775404"/>
    <lineage>
        <taxon>Bacteria</taxon>
        <taxon>Pseudomonadati</taxon>
        <taxon>Pseudomonadota</taxon>
        <taxon>Alphaproteobacteria</taxon>
        <taxon>Hyphomicrobiales</taxon>
        <taxon>Phyllobacteriaceae</taxon>
        <taxon>Mesorhizobium</taxon>
    </lineage>
</organism>
<keyword evidence="1" id="KW-0614">Plasmid</keyword>
<dbReference type="Proteomes" id="UP001058098">
    <property type="component" value="Plasmid pOM4"/>
</dbReference>
<dbReference type="RefSeq" id="WP_258124180.1">
    <property type="nucleotide sequence ID" value="NZ_CP062230.1"/>
</dbReference>
<evidence type="ECO:0000313" key="1">
    <source>
        <dbReference type="EMBL" id="UVC19330.1"/>
    </source>
</evidence>
<name>A0ABY5R721_9HYPH</name>
<accession>A0ABY5R721</accession>